<feature type="domain" description="N-acetyltransferase" evidence="1">
    <location>
        <begin position="9"/>
        <end position="168"/>
    </location>
</feature>
<dbReference type="Proteomes" id="UP000318065">
    <property type="component" value="Chromosome"/>
</dbReference>
<organism evidence="2 3">
    <name type="scientific">Rubrobacter xylanophilus</name>
    <dbReference type="NCBI Taxonomy" id="49319"/>
    <lineage>
        <taxon>Bacteria</taxon>
        <taxon>Bacillati</taxon>
        <taxon>Actinomycetota</taxon>
        <taxon>Rubrobacteria</taxon>
        <taxon>Rubrobacterales</taxon>
        <taxon>Rubrobacteraceae</taxon>
        <taxon>Rubrobacter</taxon>
    </lineage>
</organism>
<sequence>MRELRTRRLLLRPFARKDLPALVRIAAEEETRGFMCDGGREAAAVEAALERWLRGYREGLGQLAMILREDGRLIGHCGLERREGRIVLSYALHKDHWCKGLAPEACREVLRYGFEELGIEEVWTATRPENRAWRGMMERLGMGLREEGSDEVRYAVSRGAFLRRRAAVGAR</sequence>
<keyword evidence="3" id="KW-1185">Reference proteome</keyword>
<proteinExistence type="predicted"/>
<dbReference type="InterPro" id="IPR000182">
    <property type="entry name" value="GNAT_dom"/>
</dbReference>
<name>A0A510HQ17_9ACTN</name>
<dbReference type="AlphaFoldDB" id="A0A510HQ17"/>
<evidence type="ECO:0000259" key="1">
    <source>
        <dbReference type="PROSITE" id="PS51186"/>
    </source>
</evidence>
<dbReference type="InterPro" id="IPR016181">
    <property type="entry name" value="Acyl_CoA_acyltransferase"/>
</dbReference>
<dbReference type="GO" id="GO:0016747">
    <property type="term" value="F:acyltransferase activity, transferring groups other than amino-acyl groups"/>
    <property type="evidence" value="ECO:0007669"/>
    <property type="project" value="InterPro"/>
</dbReference>
<dbReference type="PANTHER" id="PTHR43792:SF1">
    <property type="entry name" value="N-ACETYLTRANSFERASE DOMAIN-CONTAINING PROTEIN"/>
    <property type="match status" value="1"/>
</dbReference>
<dbReference type="EMBL" id="AP019791">
    <property type="protein sequence ID" value="BBL81103.1"/>
    <property type="molecule type" value="Genomic_DNA"/>
</dbReference>
<dbReference type="PANTHER" id="PTHR43792">
    <property type="entry name" value="GNAT FAMILY, PUTATIVE (AFU_ORTHOLOGUE AFUA_3G00765)-RELATED-RELATED"/>
    <property type="match status" value="1"/>
</dbReference>
<gene>
    <name evidence="2" type="ORF">RxyAA322_29570</name>
</gene>
<dbReference type="RefSeq" id="WP_172620894.1">
    <property type="nucleotide sequence ID" value="NZ_AP019791.1"/>
</dbReference>
<reference evidence="2" key="1">
    <citation type="journal article" date="2019" name="Microbiol. Resour. Announc.">
        <title>Complete Genome Sequence of Rubrobacter xylanophilus Strain AA3-22, Isolated from Arima Onsen in Japan.</title>
        <authorList>
            <person name="Tomariguchi N."/>
            <person name="Miyazaki K."/>
        </authorList>
    </citation>
    <scope>NUCLEOTIDE SEQUENCE [LARGE SCALE GENOMIC DNA]</scope>
    <source>
        <strain evidence="2">AA3-22</strain>
    </source>
</reference>
<dbReference type="Gene3D" id="3.40.630.30">
    <property type="match status" value="1"/>
</dbReference>
<dbReference type="InterPro" id="IPR051531">
    <property type="entry name" value="N-acetyltransferase"/>
</dbReference>
<dbReference type="Pfam" id="PF13302">
    <property type="entry name" value="Acetyltransf_3"/>
    <property type="match status" value="1"/>
</dbReference>
<evidence type="ECO:0000313" key="2">
    <source>
        <dbReference type="EMBL" id="BBL81103.1"/>
    </source>
</evidence>
<dbReference type="PROSITE" id="PS51186">
    <property type="entry name" value="GNAT"/>
    <property type="match status" value="1"/>
</dbReference>
<dbReference type="SUPFAM" id="SSF55729">
    <property type="entry name" value="Acyl-CoA N-acyltransferases (Nat)"/>
    <property type="match status" value="1"/>
</dbReference>
<protein>
    <submittedName>
        <fullName evidence="2">N-acetyltransferase</fullName>
    </submittedName>
</protein>
<evidence type="ECO:0000313" key="3">
    <source>
        <dbReference type="Proteomes" id="UP000318065"/>
    </source>
</evidence>
<keyword evidence="2" id="KW-0808">Transferase</keyword>
<accession>A0A510HQ17</accession>